<keyword evidence="2" id="KW-0732">Signal</keyword>
<comment type="caution">
    <text evidence="4">The sequence shown here is derived from an EMBL/GenBank/DDBJ whole genome shotgun (WGS) entry which is preliminary data.</text>
</comment>
<feature type="domain" description="Immunoglobulin V-set" evidence="3">
    <location>
        <begin position="29"/>
        <end position="108"/>
    </location>
</feature>
<dbReference type="SUPFAM" id="SSF48726">
    <property type="entry name" value="Immunoglobulin"/>
    <property type="match status" value="1"/>
</dbReference>
<sequence length="273" mass="30395">MYLVDFFIILIICTTKEFVDGSHRPSLLTLGQKGQNVTLHANAVEDSSIAWYRQKLNGELEMICSESYGHFLCDNPRYTMGMLDNSGKKGSLMIFNASGTDSGRYLTALKRKKAELFLGSLYLNLVITDPAVPPIIRLFHGSSYSMAHVFQCEVTGAGAHWTNPYWEKTENGQTQVIEGRGGEDLDAKGHFTRWSVATFQSELAFSLTCMCHHNHTGETVKTKPAIIGLSKGASVCVSIMFLGPLCCLLLLLTVVLAVLSAWRRYQHRQHRPC</sequence>
<evidence type="ECO:0000256" key="1">
    <source>
        <dbReference type="SAM" id="Phobius"/>
    </source>
</evidence>
<keyword evidence="1" id="KW-0812">Transmembrane</keyword>
<gene>
    <name evidence="4" type="ORF">ACEWY4_019608</name>
</gene>
<keyword evidence="5" id="KW-1185">Reference proteome</keyword>
<evidence type="ECO:0000313" key="4">
    <source>
        <dbReference type="EMBL" id="KAL2084090.1"/>
    </source>
</evidence>
<dbReference type="InterPro" id="IPR013783">
    <property type="entry name" value="Ig-like_fold"/>
</dbReference>
<organism evidence="4 5">
    <name type="scientific">Coilia grayii</name>
    <name type="common">Gray's grenadier anchovy</name>
    <dbReference type="NCBI Taxonomy" id="363190"/>
    <lineage>
        <taxon>Eukaryota</taxon>
        <taxon>Metazoa</taxon>
        <taxon>Chordata</taxon>
        <taxon>Craniata</taxon>
        <taxon>Vertebrata</taxon>
        <taxon>Euteleostomi</taxon>
        <taxon>Actinopterygii</taxon>
        <taxon>Neopterygii</taxon>
        <taxon>Teleostei</taxon>
        <taxon>Clupei</taxon>
        <taxon>Clupeiformes</taxon>
        <taxon>Clupeoidei</taxon>
        <taxon>Engraulidae</taxon>
        <taxon>Coilinae</taxon>
        <taxon>Coilia</taxon>
    </lineage>
</organism>
<evidence type="ECO:0000256" key="2">
    <source>
        <dbReference type="SAM" id="SignalP"/>
    </source>
</evidence>
<dbReference type="Proteomes" id="UP001591681">
    <property type="component" value="Unassembled WGS sequence"/>
</dbReference>
<dbReference type="Gene3D" id="2.60.40.10">
    <property type="entry name" value="Immunoglobulins"/>
    <property type="match status" value="1"/>
</dbReference>
<accession>A0ABD1JCM9</accession>
<keyword evidence="1" id="KW-1133">Transmembrane helix</keyword>
<dbReference type="InterPro" id="IPR036179">
    <property type="entry name" value="Ig-like_dom_sf"/>
</dbReference>
<feature type="signal peptide" evidence="2">
    <location>
        <begin position="1"/>
        <end position="21"/>
    </location>
</feature>
<reference evidence="4 5" key="1">
    <citation type="submission" date="2024-09" db="EMBL/GenBank/DDBJ databases">
        <title>A chromosome-level genome assembly of Gray's grenadier anchovy, Coilia grayii.</title>
        <authorList>
            <person name="Fu Z."/>
        </authorList>
    </citation>
    <scope>NUCLEOTIDE SEQUENCE [LARGE SCALE GENOMIC DNA]</scope>
    <source>
        <strain evidence="4">G4</strain>
        <tissue evidence="4">Muscle</tissue>
    </source>
</reference>
<dbReference type="AlphaFoldDB" id="A0ABD1JCM9"/>
<keyword evidence="1" id="KW-0472">Membrane</keyword>
<evidence type="ECO:0000259" key="3">
    <source>
        <dbReference type="Pfam" id="PF07686"/>
    </source>
</evidence>
<name>A0ABD1JCM9_9TELE</name>
<feature type="chain" id="PRO_5044823323" description="Immunoglobulin V-set domain-containing protein" evidence="2">
    <location>
        <begin position="22"/>
        <end position="273"/>
    </location>
</feature>
<protein>
    <recommendedName>
        <fullName evidence="3">Immunoglobulin V-set domain-containing protein</fullName>
    </recommendedName>
</protein>
<dbReference type="InterPro" id="IPR013106">
    <property type="entry name" value="Ig_V-set"/>
</dbReference>
<dbReference type="Pfam" id="PF07686">
    <property type="entry name" value="V-set"/>
    <property type="match status" value="1"/>
</dbReference>
<feature type="transmembrane region" description="Helical" evidence="1">
    <location>
        <begin position="239"/>
        <end position="262"/>
    </location>
</feature>
<proteinExistence type="predicted"/>
<dbReference type="EMBL" id="JBHFQA010000017">
    <property type="protein sequence ID" value="KAL2084090.1"/>
    <property type="molecule type" value="Genomic_DNA"/>
</dbReference>
<evidence type="ECO:0000313" key="5">
    <source>
        <dbReference type="Proteomes" id="UP001591681"/>
    </source>
</evidence>